<proteinExistence type="predicted"/>
<gene>
    <name evidence="1" type="ORF">B0H16DRAFT_1740182</name>
</gene>
<accession>A0AAD7HDN0</accession>
<evidence type="ECO:0000313" key="1">
    <source>
        <dbReference type="EMBL" id="KAJ7718140.1"/>
    </source>
</evidence>
<protein>
    <submittedName>
        <fullName evidence="1">Uncharacterized protein</fullName>
    </submittedName>
</protein>
<sequence>MAPLPDVPKGPDWDTLFTPEMCALSELSPAALLRYELEVFEFSTGDGRIAPQISIANLLRTRIRPQVFYIQAFVDPGFTLVLPACTLSGDELATVRKALKKILEQLGVIVTSSVHLVKLVNANHAPPNVQDLLVPSESLNMLRILQILLKQYGFNGDSGSGSASCRKVFKKIVESFEGAAHFVHSATGQSSEFVHFNINGACPVETASSTTSVLSS</sequence>
<evidence type="ECO:0000313" key="2">
    <source>
        <dbReference type="Proteomes" id="UP001215598"/>
    </source>
</evidence>
<keyword evidence="2" id="KW-1185">Reference proteome</keyword>
<name>A0AAD7HDN0_9AGAR</name>
<dbReference type="EMBL" id="JARKIB010000268">
    <property type="protein sequence ID" value="KAJ7718140.1"/>
    <property type="molecule type" value="Genomic_DNA"/>
</dbReference>
<organism evidence="1 2">
    <name type="scientific">Mycena metata</name>
    <dbReference type="NCBI Taxonomy" id="1033252"/>
    <lineage>
        <taxon>Eukaryota</taxon>
        <taxon>Fungi</taxon>
        <taxon>Dikarya</taxon>
        <taxon>Basidiomycota</taxon>
        <taxon>Agaricomycotina</taxon>
        <taxon>Agaricomycetes</taxon>
        <taxon>Agaricomycetidae</taxon>
        <taxon>Agaricales</taxon>
        <taxon>Marasmiineae</taxon>
        <taxon>Mycenaceae</taxon>
        <taxon>Mycena</taxon>
    </lineage>
</organism>
<comment type="caution">
    <text evidence="1">The sequence shown here is derived from an EMBL/GenBank/DDBJ whole genome shotgun (WGS) entry which is preliminary data.</text>
</comment>
<dbReference type="AlphaFoldDB" id="A0AAD7HDN0"/>
<dbReference type="Proteomes" id="UP001215598">
    <property type="component" value="Unassembled WGS sequence"/>
</dbReference>
<reference evidence="1" key="1">
    <citation type="submission" date="2023-03" db="EMBL/GenBank/DDBJ databases">
        <title>Massive genome expansion in bonnet fungi (Mycena s.s.) driven by repeated elements and novel gene families across ecological guilds.</title>
        <authorList>
            <consortium name="Lawrence Berkeley National Laboratory"/>
            <person name="Harder C.B."/>
            <person name="Miyauchi S."/>
            <person name="Viragh M."/>
            <person name="Kuo A."/>
            <person name="Thoen E."/>
            <person name="Andreopoulos B."/>
            <person name="Lu D."/>
            <person name="Skrede I."/>
            <person name="Drula E."/>
            <person name="Henrissat B."/>
            <person name="Morin E."/>
            <person name="Kohler A."/>
            <person name="Barry K."/>
            <person name="LaButti K."/>
            <person name="Morin E."/>
            <person name="Salamov A."/>
            <person name="Lipzen A."/>
            <person name="Mereny Z."/>
            <person name="Hegedus B."/>
            <person name="Baldrian P."/>
            <person name="Stursova M."/>
            <person name="Weitz H."/>
            <person name="Taylor A."/>
            <person name="Grigoriev I.V."/>
            <person name="Nagy L.G."/>
            <person name="Martin F."/>
            <person name="Kauserud H."/>
        </authorList>
    </citation>
    <scope>NUCLEOTIDE SEQUENCE</scope>
    <source>
        <strain evidence="1">CBHHK182m</strain>
    </source>
</reference>